<dbReference type="AlphaFoldDB" id="A0A1Y3EP02"/>
<accession>A0A1Y3EP02</accession>
<comment type="caution">
    <text evidence="1">The sequence shown here is derived from an EMBL/GenBank/DDBJ whole genome shotgun (WGS) entry which is preliminary data.</text>
</comment>
<reference evidence="1 2" key="1">
    <citation type="submission" date="2015-04" db="EMBL/GenBank/DDBJ databases">
        <title>Draft genome of the roundworm Trichinella nativa.</title>
        <authorList>
            <person name="Mitreva M."/>
        </authorList>
    </citation>
    <scope>NUCLEOTIDE SEQUENCE [LARGE SCALE GENOMIC DNA]</scope>
    <source>
        <strain evidence="1 2">ISS45</strain>
    </source>
</reference>
<gene>
    <name evidence="1" type="ORF">D917_08340</name>
</gene>
<proteinExistence type="predicted"/>
<evidence type="ECO:0000313" key="2">
    <source>
        <dbReference type="Proteomes" id="UP000243006"/>
    </source>
</evidence>
<name>A0A1Y3EP02_9BILA</name>
<organism evidence="1 2">
    <name type="scientific">Trichinella nativa</name>
    <dbReference type="NCBI Taxonomy" id="6335"/>
    <lineage>
        <taxon>Eukaryota</taxon>
        <taxon>Metazoa</taxon>
        <taxon>Ecdysozoa</taxon>
        <taxon>Nematoda</taxon>
        <taxon>Enoplea</taxon>
        <taxon>Dorylaimia</taxon>
        <taxon>Trichinellida</taxon>
        <taxon>Trichinellidae</taxon>
        <taxon>Trichinella</taxon>
    </lineage>
</organism>
<protein>
    <submittedName>
        <fullName evidence="1">Uncharacterized protein</fullName>
    </submittedName>
</protein>
<evidence type="ECO:0000313" key="1">
    <source>
        <dbReference type="EMBL" id="OUC45586.1"/>
    </source>
</evidence>
<dbReference type="EMBL" id="LVZM01008995">
    <property type="protein sequence ID" value="OUC45586.1"/>
    <property type="molecule type" value="Genomic_DNA"/>
</dbReference>
<dbReference type="Proteomes" id="UP000243006">
    <property type="component" value="Unassembled WGS sequence"/>
</dbReference>
<sequence>MTTETKPPLDSLFLVTIITKTSMSQLCFTTKKGAADVLWCIYCTMPKTPSTTTESAKNEET</sequence>